<sequence>MRKRILPIAVVAATFLVCGLAVIASATPAAPLNVVAMGDSTASGTGAGDYQSGTAGTCWRSGNSYSEVVVANLRASGRKVELRNVACSGAAINDVRTSFKGEPAQLDALEPDTNLVMLTLGANDISYAEFGGLCMQGDCSKAAESVIDQMPGMAKNLFTLFGQIKAKSPKAKIVTVAYGRQLTSGANASTAQDPVCAPTVFSAEERTEGNKVASALDATLRNTVKTATRHGIDALFVSPYKANSIAIGKEFAGHSQCEAGATYYRGFDALMAGQEGREAVLHLNKDGQAALAGLVSAQLR</sequence>
<accession>A0ABV6A0Q1</accession>
<gene>
    <name evidence="3" type="ORF">ACFFQA_22540</name>
</gene>
<keyword evidence="4" id="KW-1185">Reference proteome</keyword>
<dbReference type="Gene3D" id="3.40.50.1110">
    <property type="entry name" value="SGNH hydrolase"/>
    <property type="match status" value="1"/>
</dbReference>
<dbReference type="SUPFAM" id="SSF52266">
    <property type="entry name" value="SGNH hydrolase"/>
    <property type="match status" value="1"/>
</dbReference>
<dbReference type="EC" id="3.1.-.-" evidence="3"/>
<dbReference type="PANTHER" id="PTHR37981:SF1">
    <property type="entry name" value="SGNH HYDROLASE-TYPE ESTERASE DOMAIN-CONTAINING PROTEIN"/>
    <property type="match status" value="1"/>
</dbReference>
<evidence type="ECO:0000256" key="1">
    <source>
        <dbReference type="SAM" id="SignalP"/>
    </source>
</evidence>
<dbReference type="Pfam" id="PF13472">
    <property type="entry name" value="Lipase_GDSL_2"/>
    <property type="match status" value="1"/>
</dbReference>
<reference evidence="3 4" key="1">
    <citation type="submission" date="2024-09" db="EMBL/GenBank/DDBJ databases">
        <authorList>
            <person name="Sun Q."/>
            <person name="Mori K."/>
        </authorList>
    </citation>
    <scope>NUCLEOTIDE SEQUENCE [LARGE SCALE GENOMIC DNA]</scope>
    <source>
        <strain evidence="3 4">TBRC 7907</strain>
    </source>
</reference>
<dbReference type="InterPro" id="IPR037460">
    <property type="entry name" value="SEST-like"/>
</dbReference>
<proteinExistence type="predicted"/>
<dbReference type="CDD" id="cd01823">
    <property type="entry name" value="SEST_like"/>
    <property type="match status" value="1"/>
</dbReference>
<evidence type="ECO:0000313" key="3">
    <source>
        <dbReference type="EMBL" id="MFB9906722.1"/>
    </source>
</evidence>
<evidence type="ECO:0000259" key="2">
    <source>
        <dbReference type="Pfam" id="PF13472"/>
    </source>
</evidence>
<keyword evidence="1" id="KW-0732">Signal</keyword>
<dbReference type="InterPro" id="IPR013830">
    <property type="entry name" value="SGNH_hydro"/>
</dbReference>
<organism evidence="3 4">
    <name type="scientific">Allokutzneria oryzae</name>
    <dbReference type="NCBI Taxonomy" id="1378989"/>
    <lineage>
        <taxon>Bacteria</taxon>
        <taxon>Bacillati</taxon>
        <taxon>Actinomycetota</taxon>
        <taxon>Actinomycetes</taxon>
        <taxon>Pseudonocardiales</taxon>
        <taxon>Pseudonocardiaceae</taxon>
        <taxon>Allokutzneria</taxon>
    </lineage>
</organism>
<dbReference type="RefSeq" id="WP_377855494.1">
    <property type="nucleotide sequence ID" value="NZ_JBHLZU010000018.1"/>
</dbReference>
<comment type="caution">
    <text evidence="3">The sequence shown here is derived from an EMBL/GenBank/DDBJ whole genome shotgun (WGS) entry which is preliminary data.</text>
</comment>
<dbReference type="PANTHER" id="PTHR37981">
    <property type="entry name" value="LIPASE 2"/>
    <property type="match status" value="1"/>
</dbReference>
<protein>
    <submittedName>
        <fullName evidence="3">SGNH/GDSL hydrolase family protein</fullName>
        <ecNumber evidence="3">3.1.-.-</ecNumber>
    </submittedName>
</protein>
<feature type="chain" id="PRO_5046790674" evidence="1">
    <location>
        <begin position="27"/>
        <end position="300"/>
    </location>
</feature>
<dbReference type="EMBL" id="JBHLZU010000018">
    <property type="protein sequence ID" value="MFB9906722.1"/>
    <property type="molecule type" value="Genomic_DNA"/>
</dbReference>
<dbReference type="InterPro" id="IPR036514">
    <property type="entry name" value="SGNH_hydro_sf"/>
</dbReference>
<evidence type="ECO:0000313" key="4">
    <source>
        <dbReference type="Proteomes" id="UP001589693"/>
    </source>
</evidence>
<feature type="signal peptide" evidence="1">
    <location>
        <begin position="1"/>
        <end position="26"/>
    </location>
</feature>
<keyword evidence="3" id="KW-0378">Hydrolase</keyword>
<dbReference type="GO" id="GO:0016787">
    <property type="term" value="F:hydrolase activity"/>
    <property type="evidence" value="ECO:0007669"/>
    <property type="project" value="UniProtKB-KW"/>
</dbReference>
<dbReference type="Proteomes" id="UP001589693">
    <property type="component" value="Unassembled WGS sequence"/>
</dbReference>
<name>A0ABV6A0Q1_9PSEU</name>
<feature type="domain" description="SGNH hydrolase-type esterase" evidence="2">
    <location>
        <begin position="36"/>
        <end position="290"/>
    </location>
</feature>